<organism evidence="2 3">
    <name type="scientific">Ganoderma sinense ZZ0214-1</name>
    <dbReference type="NCBI Taxonomy" id="1077348"/>
    <lineage>
        <taxon>Eukaryota</taxon>
        <taxon>Fungi</taxon>
        <taxon>Dikarya</taxon>
        <taxon>Basidiomycota</taxon>
        <taxon>Agaricomycotina</taxon>
        <taxon>Agaricomycetes</taxon>
        <taxon>Polyporales</taxon>
        <taxon>Polyporaceae</taxon>
        <taxon>Ganoderma</taxon>
    </lineage>
</organism>
<dbReference type="Proteomes" id="UP000230002">
    <property type="component" value="Unassembled WGS sequence"/>
</dbReference>
<keyword evidence="3" id="KW-1185">Reference proteome</keyword>
<dbReference type="AlphaFoldDB" id="A0A2G8RPB0"/>
<feature type="region of interest" description="Disordered" evidence="1">
    <location>
        <begin position="222"/>
        <end position="254"/>
    </location>
</feature>
<evidence type="ECO:0000313" key="2">
    <source>
        <dbReference type="EMBL" id="PIL23350.1"/>
    </source>
</evidence>
<name>A0A2G8RPB0_9APHY</name>
<proteinExistence type="predicted"/>
<gene>
    <name evidence="2" type="ORF">GSI_14661</name>
</gene>
<feature type="region of interest" description="Disordered" evidence="1">
    <location>
        <begin position="1"/>
        <end position="91"/>
    </location>
</feature>
<accession>A0A2G8RPB0</accession>
<evidence type="ECO:0000313" key="3">
    <source>
        <dbReference type="Proteomes" id="UP000230002"/>
    </source>
</evidence>
<comment type="caution">
    <text evidence="2">The sequence shown here is derived from an EMBL/GenBank/DDBJ whole genome shotgun (WGS) entry which is preliminary data.</text>
</comment>
<reference evidence="2 3" key="1">
    <citation type="journal article" date="2015" name="Sci. Rep.">
        <title>Chromosome-level genome map provides insights into diverse defense mechanisms in the medicinal fungus Ganoderma sinense.</title>
        <authorList>
            <person name="Zhu Y."/>
            <person name="Xu J."/>
            <person name="Sun C."/>
            <person name="Zhou S."/>
            <person name="Xu H."/>
            <person name="Nelson D.R."/>
            <person name="Qian J."/>
            <person name="Song J."/>
            <person name="Luo H."/>
            <person name="Xiang L."/>
            <person name="Li Y."/>
            <person name="Xu Z."/>
            <person name="Ji A."/>
            <person name="Wang L."/>
            <person name="Lu S."/>
            <person name="Hayward A."/>
            <person name="Sun W."/>
            <person name="Li X."/>
            <person name="Schwartz D.C."/>
            <person name="Wang Y."/>
            <person name="Chen S."/>
        </authorList>
    </citation>
    <scope>NUCLEOTIDE SEQUENCE [LARGE SCALE GENOMIC DNA]</scope>
    <source>
        <strain evidence="2 3">ZZ0214-1</strain>
    </source>
</reference>
<sequence>MQRPGALQSPNTLRLLPPRLRPRTRRFRRRSRRARALPPARRAGLHGRERLRRRRAYARHRRQPVRPPRPRSRGLLHRCRNGSSGLPRRAPQGRWWRKGRDVVLRFVFLLLRRVVVVVDQAPWDASIKILAFHGSPGPRRRPRRCPAHRLRLRLRFGCRRWGWIARGTASACRRPGALPPPLPSRRGGALASSRRARLLRLQLLRLVLVHERARGQHRLRLHPRALPAPSASRDSLVLRTPAPRARATPKDRDGELAGDVHVRAVVEVARDRDRLALVHPAIALQFGELREHANVRIVRALDG</sequence>
<dbReference type="EMBL" id="AYKW01000068">
    <property type="protein sequence ID" value="PIL23350.1"/>
    <property type="molecule type" value="Genomic_DNA"/>
</dbReference>
<feature type="compositionally biased region" description="Basic residues" evidence="1">
    <location>
        <begin position="43"/>
        <end position="80"/>
    </location>
</feature>
<feature type="compositionally biased region" description="Basic residues" evidence="1">
    <location>
        <begin position="20"/>
        <end position="35"/>
    </location>
</feature>
<protein>
    <submittedName>
        <fullName evidence="2">Uncharacterized protein</fullName>
    </submittedName>
</protein>
<evidence type="ECO:0000256" key="1">
    <source>
        <dbReference type="SAM" id="MobiDB-lite"/>
    </source>
</evidence>